<evidence type="ECO:0000256" key="1">
    <source>
        <dbReference type="SAM" id="MobiDB-lite"/>
    </source>
</evidence>
<name>A0A1F5ERD0_9BACT</name>
<organism evidence="2 3">
    <name type="scientific">Candidatus Collierbacteria bacterium RIFCSPHIGHO2_02_FULL_49_10</name>
    <dbReference type="NCBI Taxonomy" id="1817723"/>
    <lineage>
        <taxon>Bacteria</taxon>
        <taxon>Candidatus Collieribacteriota</taxon>
    </lineage>
</organism>
<gene>
    <name evidence="2" type="ORF">A3D09_01765</name>
</gene>
<protein>
    <submittedName>
        <fullName evidence="2">Uncharacterized protein</fullName>
    </submittedName>
</protein>
<reference evidence="2 3" key="1">
    <citation type="journal article" date="2016" name="Nat. Commun.">
        <title>Thousands of microbial genomes shed light on interconnected biogeochemical processes in an aquifer system.</title>
        <authorList>
            <person name="Anantharaman K."/>
            <person name="Brown C.T."/>
            <person name="Hug L.A."/>
            <person name="Sharon I."/>
            <person name="Castelle C.J."/>
            <person name="Probst A.J."/>
            <person name="Thomas B.C."/>
            <person name="Singh A."/>
            <person name="Wilkins M.J."/>
            <person name="Karaoz U."/>
            <person name="Brodie E.L."/>
            <person name="Williams K.H."/>
            <person name="Hubbard S.S."/>
            <person name="Banfield J.F."/>
        </authorList>
    </citation>
    <scope>NUCLEOTIDE SEQUENCE [LARGE SCALE GENOMIC DNA]</scope>
</reference>
<sequence>MDEDFKTTTSHVVIRGWAENHGGKPALIVDPNQFDLEVGLRVDFPGKQDEALLSRAHHNQDVSWDEFFKVFEEQQLAFDYLEEPGETDLVDAYRFIKREALKDKEVKSLFDPAEFDRAIRGGQPPFAVHDGEVDNPQQGEVESVVPDDVQSEQGSGGDTPDLTTDDDTTKEAAGAGYLEKDDPQAKHDQD</sequence>
<dbReference type="Proteomes" id="UP000177390">
    <property type="component" value="Unassembled WGS sequence"/>
</dbReference>
<feature type="compositionally biased region" description="Basic and acidic residues" evidence="1">
    <location>
        <begin position="178"/>
        <end position="190"/>
    </location>
</feature>
<dbReference type="EMBL" id="MFAH01000075">
    <property type="protein sequence ID" value="OGD69734.1"/>
    <property type="molecule type" value="Genomic_DNA"/>
</dbReference>
<evidence type="ECO:0000313" key="3">
    <source>
        <dbReference type="Proteomes" id="UP000177390"/>
    </source>
</evidence>
<evidence type="ECO:0000313" key="2">
    <source>
        <dbReference type="EMBL" id="OGD69734.1"/>
    </source>
</evidence>
<comment type="caution">
    <text evidence="2">The sequence shown here is derived from an EMBL/GenBank/DDBJ whole genome shotgun (WGS) entry which is preliminary data.</text>
</comment>
<proteinExistence type="predicted"/>
<accession>A0A1F5ERD0</accession>
<feature type="region of interest" description="Disordered" evidence="1">
    <location>
        <begin position="121"/>
        <end position="190"/>
    </location>
</feature>
<dbReference type="AlphaFoldDB" id="A0A1F5ERD0"/>